<gene>
    <name evidence="1" type="ORF">XELAEV_18026128mg</name>
</gene>
<accession>A0A974CV33</accession>
<protein>
    <submittedName>
        <fullName evidence="1">Uncharacterized protein</fullName>
    </submittedName>
</protein>
<name>A0A974CV33_XENLA</name>
<reference evidence="2" key="1">
    <citation type="journal article" date="2016" name="Nature">
        <title>Genome evolution in the allotetraploid frog Xenopus laevis.</title>
        <authorList>
            <person name="Session A.M."/>
            <person name="Uno Y."/>
            <person name="Kwon T."/>
            <person name="Chapman J.A."/>
            <person name="Toyoda A."/>
            <person name="Takahashi S."/>
            <person name="Fukui A."/>
            <person name="Hikosaka A."/>
            <person name="Suzuki A."/>
            <person name="Kondo M."/>
            <person name="van Heeringen S.J."/>
            <person name="Quigley I."/>
            <person name="Heinz S."/>
            <person name="Ogino H."/>
            <person name="Ochi H."/>
            <person name="Hellsten U."/>
            <person name="Lyons J.B."/>
            <person name="Simakov O."/>
            <person name="Putnam N."/>
            <person name="Stites J."/>
            <person name="Kuroki Y."/>
            <person name="Tanaka T."/>
            <person name="Michiue T."/>
            <person name="Watanabe M."/>
            <person name="Bogdanovic O."/>
            <person name="Lister R."/>
            <person name="Georgiou G."/>
            <person name="Paranjpe S.S."/>
            <person name="van Kruijsbergen I."/>
            <person name="Shu S."/>
            <person name="Carlson J."/>
            <person name="Kinoshita T."/>
            <person name="Ohta Y."/>
            <person name="Mawaribuchi S."/>
            <person name="Jenkins J."/>
            <person name="Grimwood J."/>
            <person name="Schmutz J."/>
            <person name="Mitros T."/>
            <person name="Mozaffari S.V."/>
            <person name="Suzuki Y."/>
            <person name="Haramoto Y."/>
            <person name="Yamamoto T.S."/>
            <person name="Takagi C."/>
            <person name="Heald R."/>
            <person name="Miller K."/>
            <person name="Haudenschild C."/>
            <person name="Kitzman J."/>
            <person name="Nakayama T."/>
            <person name="Izutsu Y."/>
            <person name="Robert J."/>
            <person name="Fortriede J."/>
            <person name="Burns K."/>
            <person name="Lotay V."/>
            <person name="Karimi K."/>
            <person name="Yasuoka Y."/>
            <person name="Dichmann D.S."/>
            <person name="Flajnik M.F."/>
            <person name="Houston D.W."/>
            <person name="Shendure J."/>
            <person name="DuPasquier L."/>
            <person name="Vize P.D."/>
            <person name="Zorn A.M."/>
            <person name="Ito M."/>
            <person name="Marcotte E.M."/>
            <person name="Wallingford J.B."/>
            <person name="Ito Y."/>
            <person name="Asashima M."/>
            <person name="Ueno N."/>
            <person name="Matsuda Y."/>
            <person name="Veenstra G.J."/>
            <person name="Fujiyama A."/>
            <person name="Harland R.M."/>
            <person name="Taira M."/>
            <person name="Rokhsar D.S."/>
        </authorList>
    </citation>
    <scope>NUCLEOTIDE SEQUENCE [LARGE SCALE GENOMIC DNA]</scope>
    <source>
        <strain evidence="2">J</strain>
    </source>
</reference>
<dbReference type="AlphaFoldDB" id="A0A974CV33"/>
<proteinExistence type="predicted"/>
<dbReference type="Proteomes" id="UP000694892">
    <property type="component" value="Chromosome 5L"/>
</dbReference>
<organism evidence="1 2">
    <name type="scientific">Xenopus laevis</name>
    <name type="common">African clawed frog</name>
    <dbReference type="NCBI Taxonomy" id="8355"/>
    <lineage>
        <taxon>Eukaryota</taxon>
        <taxon>Metazoa</taxon>
        <taxon>Chordata</taxon>
        <taxon>Craniata</taxon>
        <taxon>Vertebrata</taxon>
        <taxon>Euteleostomi</taxon>
        <taxon>Amphibia</taxon>
        <taxon>Batrachia</taxon>
        <taxon>Anura</taxon>
        <taxon>Pipoidea</taxon>
        <taxon>Pipidae</taxon>
        <taxon>Xenopodinae</taxon>
        <taxon>Xenopus</taxon>
        <taxon>Xenopus</taxon>
    </lineage>
</organism>
<evidence type="ECO:0000313" key="2">
    <source>
        <dbReference type="Proteomes" id="UP000694892"/>
    </source>
</evidence>
<dbReference type="EMBL" id="CM004474">
    <property type="protein sequence ID" value="OCT79317.1"/>
    <property type="molecule type" value="Genomic_DNA"/>
</dbReference>
<sequence>MGRREHNKWSRPRGAICLNPALLAATFPIGRIGPELVEAIGFFPGVLLVQFNPENVYLATPKWHPKTQRCTTDVCDVYTIIVVQINVICTYQQVVSTLCPLDKGRNSHLVLGNLIGLESHHGDLWTWKEVISTMG</sequence>
<evidence type="ECO:0000313" key="1">
    <source>
        <dbReference type="EMBL" id="OCT79317.1"/>
    </source>
</evidence>